<keyword evidence="3" id="KW-1185">Reference proteome</keyword>
<evidence type="ECO:0000313" key="3">
    <source>
        <dbReference type="Proteomes" id="UP001163046"/>
    </source>
</evidence>
<dbReference type="EMBL" id="MU825415">
    <property type="protein sequence ID" value="KAJ7390520.1"/>
    <property type="molecule type" value="Genomic_DNA"/>
</dbReference>
<sequence>MFKIVWLMFAVSLAKGRDAKDENTSNITKPQLVFYKFFTPMKLAAAASFIHHHNSVTPRLLTFLSAPVNYYRLMIVPLIPPGVMDTNAKLVVKMAVGLETKFGQGESDPSFVVSDGHRFIGMLTFDKNNYPSNAPCLGIEAASGTTMKRRREDTGLPKPSETYYPGRFEIQLSLSDRWGTCFVPLDGGFSREMIYQNKLNPRNGLFLEIYGDEAKEKEGIKYIELSILQEN</sequence>
<comment type="caution">
    <text evidence="2">The sequence shown here is derived from an EMBL/GenBank/DDBJ whole genome shotgun (WGS) entry which is preliminary data.</text>
</comment>
<name>A0A9X0A030_9CNID</name>
<evidence type="ECO:0000256" key="1">
    <source>
        <dbReference type="SAM" id="SignalP"/>
    </source>
</evidence>
<gene>
    <name evidence="2" type="ORF">OS493_024552</name>
</gene>
<protein>
    <submittedName>
        <fullName evidence="2">Uncharacterized protein</fullName>
    </submittedName>
</protein>
<keyword evidence="1" id="KW-0732">Signal</keyword>
<dbReference type="AlphaFoldDB" id="A0A9X0A030"/>
<proteinExistence type="predicted"/>
<feature type="signal peptide" evidence="1">
    <location>
        <begin position="1"/>
        <end position="16"/>
    </location>
</feature>
<organism evidence="2 3">
    <name type="scientific">Desmophyllum pertusum</name>
    <dbReference type="NCBI Taxonomy" id="174260"/>
    <lineage>
        <taxon>Eukaryota</taxon>
        <taxon>Metazoa</taxon>
        <taxon>Cnidaria</taxon>
        <taxon>Anthozoa</taxon>
        <taxon>Hexacorallia</taxon>
        <taxon>Scleractinia</taxon>
        <taxon>Caryophylliina</taxon>
        <taxon>Caryophylliidae</taxon>
        <taxon>Desmophyllum</taxon>
    </lineage>
</organism>
<accession>A0A9X0A030</accession>
<feature type="chain" id="PRO_5040914882" evidence="1">
    <location>
        <begin position="17"/>
        <end position="231"/>
    </location>
</feature>
<evidence type="ECO:0000313" key="2">
    <source>
        <dbReference type="EMBL" id="KAJ7390520.1"/>
    </source>
</evidence>
<reference evidence="2" key="1">
    <citation type="submission" date="2023-01" db="EMBL/GenBank/DDBJ databases">
        <title>Genome assembly of the deep-sea coral Lophelia pertusa.</title>
        <authorList>
            <person name="Herrera S."/>
            <person name="Cordes E."/>
        </authorList>
    </citation>
    <scope>NUCLEOTIDE SEQUENCE</scope>
    <source>
        <strain evidence="2">USNM1676648</strain>
        <tissue evidence="2">Polyp</tissue>
    </source>
</reference>
<dbReference type="Proteomes" id="UP001163046">
    <property type="component" value="Unassembled WGS sequence"/>
</dbReference>
<dbReference type="OrthoDB" id="5959156at2759"/>